<dbReference type="Gene3D" id="3.40.50.10140">
    <property type="entry name" value="Toll/interleukin-1 receptor homology (TIR) domain"/>
    <property type="match status" value="1"/>
</dbReference>
<dbReference type="InterPro" id="IPR058192">
    <property type="entry name" value="WHD_ROQ1-like"/>
</dbReference>
<evidence type="ECO:0000256" key="3">
    <source>
        <dbReference type="ARBA" id="ARBA00022821"/>
    </source>
</evidence>
<dbReference type="AlphaFoldDB" id="A0AAD6M3B2"/>
<keyword evidence="2" id="KW-0677">Repeat</keyword>
<dbReference type="PROSITE" id="PS50104">
    <property type="entry name" value="TIR"/>
    <property type="match status" value="1"/>
</dbReference>
<dbReference type="EMBL" id="JAQIZT010000012">
    <property type="protein sequence ID" value="KAJ6978183.1"/>
    <property type="molecule type" value="Genomic_DNA"/>
</dbReference>
<dbReference type="SUPFAM" id="SSF52200">
    <property type="entry name" value="Toll/Interleukin receptor TIR domain"/>
    <property type="match status" value="1"/>
</dbReference>
<dbReference type="SMART" id="SM00382">
    <property type="entry name" value="AAA"/>
    <property type="match status" value="1"/>
</dbReference>
<dbReference type="Pfam" id="PF23282">
    <property type="entry name" value="WHD_ROQ1"/>
    <property type="match status" value="1"/>
</dbReference>
<gene>
    <name evidence="6" type="ORF">NC653_029931</name>
</gene>
<evidence type="ECO:0000313" key="7">
    <source>
        <dbReference type="Proteomes" id="UP001164929"/>
    </source>
</evidence>
<dbReference type="Gene3D" id="1.10.8.430">
    <property type="entry name" value="Helical domain of apoptotic protease-activating factors"/>
    <property type="match status" value="1"/>
</dbReference>
<dbReference type="InterPro" id="IPR003593">
    <property type="entry name" value="AAA+_ATPase"/>
</dbReference>
<keyword evidence="1" id="KW-0433">Leucine-rich repeat</keyword>
<dbReference type="Pfam" id="PF01582">
    <property type="entry name" value="TIR"/>
    <property type="match status" value="1"/>
</dbReference>
<accession>A0AAD6M3B2</accession>
<dbReference type="Pfam" id="PF23286">
    <property type="entry name" value="LRR_13"/>
    <property type="match status" value="1"/>
</dbReference>
<dbReference type="GO" id="GO:0007165">
    <property type="term" value="P:signal transduction"/>
    <property type="evidence" value="ECO:0007669"/>
    <property type="project" value="InterPro"/>
</dbReference>
<evidence type="ECO:0000256" key="1">
    <source>
        <dbReference type="ARBA" id="ARBA00022614"/>
    </source>
</evidence>
<keyword evidence="7" id="KW-1185">Reference proteome</keyword>
<feature type="domain" description="TIR" evidence="5">
    <location>
        <begin position="40"/>
        <end position="209"/>
    </location>
</feature>
<keyword evidence="4" id="KW-0520">NAD</keyword>
<dbReference type="InterPro" id="IPR035897">
    <property type="entry name" value="Toll_tir_struct_dom_sf"/>
</dbReference>
<proteinExistence type="predicted"/>
<dbReference type="PANTHER" id="PTHR11017:SF271">
    <property type="entry name" value="DISEASE RESISTANCE PROTEIN (TIR-NBS-LRR CLASS) FAMILY"/>
    <property type="match status" value="1"/>
</dbReference>
<dbReference type="Gene3D" id="3.40.50.300">
    <property type="entry name" value="P-loop containing nucleotide triphosphate hydrolases"/>
    <property type="match status" value="1"/>
</dbReference>
<dbReference type="GO" id="GO:0043531">
    <property type="term" value="F:ADP binding"/>
    <property type="evidence" value="ECO:0007669"/>
    <property type="project" value="InterPro"/>
</dbReference>
<dbReference type="GO" id="GO:0006952">
    <property type="term" value="P:defense response"/>
    <property type="evidence" value="ECO:0007669"/>
    <property type="project" value="InterPro"/>
</dbReference>
<dbReference type="InterPro" id="IPR002182">
    <property type="entry name" value="NB-ARC"/>
</dbReference>
<dbReference type="InterPro" id="IPR044974">
    <property type="entry name" value="Disease_R_plants"/>
</dbReference>
<dbReference type="FunFam" id="3.40.50.10140:FF:000007">
    <property type="entry name" value="Disease resistance protein (TIR-NBS-LRR class)"/>
    <property type="match status" value="1"/>
</dbReference>
<reference evidence="6" key="1">
    <citation type="journal article" date="2023" name="Mol. Ecol. Resour.">
        <title>Chromosome-level genome assembly of a triploid poplar Populus alba 'Berolinensis'.</title>
        <authorList>
            <person name="Chen S."/>
            <person name="Yu Y."/>
            <person name="Wang X."/>
            <person name="Wang S."/>
            <person name="Zhang T."/>
            <person name="Zhou Y."/>
            <person name="He R."/>
            <person name="Meng N."/>
            <person name="Wang Y."/>
            <person name="Liu W."/>
            <person name="Liu Z."/>
            <person name="Liu J."/>
            <person name="Guo Q."/>
            <person name="Huang H."/>
            <person name="Sederoff R.R."/>
            <person name="Wang G."/>
            <person name="Qu G."/>
            <person name="Chen S."/>
        </authorList>
    </citation>
    <scope>NUCLEOTIDE SEQUENCE</scope>
    <source>
        <strain evidence="6">SC-2020</strain>
    </source>
</reference>
<dbReference type="SUPFAM" id="SSF52540">
    <property type="entry name" value="P-loop containing nucleoside triphosphate hydrolases"/>
    <property type="match status" value="1"/>
</dbReference>
<sequence length="1101" mass="123667">MLVVTTLQYVAECYLSTAAMFLFLRAFNYSPAPPFSRPGWGYDVFLSFRGEDTRKNFTDHLYTALLQAGIHTFRDDDDLLRGEEISSQILKAIQESKVSIVVFSKGYASSTWCLDELEKILDCRHSTGQIVLPVFYDIGPSDIRKQTGSFAEAFDRHEERFKERMEKVQKWRKALVEAANLSGLDLHSVANGHESKFVQKIVQEVSSKLNPRYMNVAAYPVGIDSQVKDIIAMLSVGTNEVRTVGIYGMPGIGKTAIAKAVFNQLCHKFEGSCFLLNTRKSSAQHNGLLQLQEQLLCDSFTEKTWLADVDAGINGIKSQFCRKRVLVILDDIDRMEQMHALVGERGWFGPGSRIVITTRDEHLLTQLEVVKKYPAKELNHEESLQLLSWHAFREPHPGIEYVELSKVLVDCVGGVPLALEVLGSYLFRRSIPEWTSAIEKLKKNPHRQIQSQLKTSFDDLDGDKLKGMFLDIACFFIGMDKDYVGKILDGRGFYPEIDINILRERSLLTVNSENKLQMHNLLRDMGREIICQMDPNPGKRSRLWLHEDVMEVLQKCSGTEVVEGIMLDAQASKDAFLSTTSLAPTTSQASKDVVLSTTSFARMTSLQLLQFSGGQLLGHYEHVSEALIWLCWHKCSLRTLPHKFQLDSLVVLDMQHSEIRELWKKTKCLNNLKVLDLSHSMFFVKTPNFSGLPSLERLILENCENIADIHQSIGELKKLVFLNLKGCRSLKNLPESLPSTLETLNTTGCIRLEKFPEHFGDVQGLIEVQANKTEVHHLPSSIGNLKKLKKLFVCGCGYGYVPELAMYSEEIVIKQQPFLPLSFSGLSSLTTLHISNRHLSNSNTSVNLGSLSSLQDLKLASNDFSELPAGIGHLPKLEILDLSACRNLLFISEIPSSLRTLVALDCISLEKVSIQSKTAPDLLLSRCGKLAEIQGLESVENKPVIRMENCNNLSNNFKELLLQVLSKGKLPDIVLPGSDVPHWFTQYQRAISSSTFRIPTISVGLIQGLIVWTVYADTCKDKLFSYSSLCSASIRKKNDNTELFYTRPYFGISSKDEDHSWVIYIPFSRIQGTIEGGDELEVSVKPGNGTTLRKCGAQLIF</sequence>
<dbReference type="SMART" id="SM00255">
    <property type="entry name" value="TIR"/>
    <property type="match status" value="1"/>
</dbReference>
<keyword evidence="3" id="KW-0611">Plant defense</keyword>
<dbReference type="InterPro" id="IPR000157">
    <property type="entry name" value="TIR_dom"/>
</dbReference>
<protein>
    <submittedName>
        <fullName evidence="6">Disease resistance protein RUN1-like isoform X1</fullName>
    </submittedName>
</protein>
<dbReference type="Pfam" id="PF00931">
    <property type="entry name" value="NB-ARC"/>
    <property type="match status" value="1"/>
</dbReference>
<evidence type="ECO:0000259" key="5">
    <source>
        <dbReference type="PROSITE" id="PS50104"/>
    </source>
</evidence>
<dbReference type="Proteomes" id="UP001164929">
    <property type="component" value="Chromosome 12"/>
</dbReference>
<dbReference type="InterPro" id="IPR032675">
    <property type="entry name" value="LRR_dom_sf"/>
</dbReference>
<dbReference type="PANTHER" id="PTHR11017">
    <property type="entry name" value="LEUCINE-RICH REPEAT-CONTAINING PROTEIN"/>
    <property type="match status" value="1"/>
</dbReference>
<dbReference type="SUPFAM" id="SSF52058">
    <property type="entry name" value="L domain-like"/>
    <property type="match status" value="1"/>
</dbReference>
<dbReference type="Gene3D" id="3.80.10.10">
    <property type="entry name" value="Ribonuclease Inhibitor"/>
    <property type="match status" value="1"/>
</dbReference>
<name>A0AAD6M3B2_9ROSI</name>
<comment type="caution">
    <text evidence="6">The sequence shown here is derived from an EMBL/GenBank/DDBJ whole genome shotgun (WGS) entry which is preliminary data.</text>
</comment>
<evidence type="ECO:0000256" key="2">
    <source>
        <dbReference type="ARBA" id="ARBA00022737"/>
    </source>
</evidence>
<dbReference type="CDD" id="cd00009">
    <property type="entry name" value="AAA"/>
    <property type="match status" value="1"/>
</dbReference>
<dbReference type="InterPro" id="IPR027417">
    <property type="entry name" value="P-loop_NTPase"/>
</dbReference>
<evidence type="ECO:0000256" key="4">
    <source>
        <dbReference type="ARBA" id="ARBA00023027"/>
    </source>
</evidence>
<dbReference type="PRINTS" id="PR00364">
    <property type="entry name" value="DISEASERSIST"/>
</dbReference>
<evidence type="ECO:0000313" key="6">
    <source>
        <dbReference type="EMBL" id="KAJ6978183.1"/>
    </source>
</evidence>
<dbReference type="InterPro" id="IPR058546">
    <property type="entry name" value="RPS4B/Roq1-like_LRR"/>
</dbReference>
<dbReference type="InterPro" id="IPR042197">
    <property type="entry name" value="Apaf_helical"/>
</dbReference>
<organism evidence="6 7">
    <name type="scientific">Populus alba x Populus x berolinensis</name>
    <dbReference type="NCBI Taxonomy" id="444605"/>
    <lineage>
        <taxon>Eukaryota</taxon>
        <taxon>Viridiplantae</taxon>
        <taxon>Streptophyta</taxon>
        <taxon>Embryophyta</taxon>
        <taxon>Tracheophyta</taxon>
        <taxon>Spermatophyta</taxon>
        <taxon>Magnoliopsida</taxon>
        <taxon>eudicotyledons</taxon>
        <taxon>Gunneridae</taxon>
        <taxon>Pentapetalae</taxon>
        <taxon>rosids</taxon>
        <taxon>fabids</taxon>
        <taxon>Malpighiales</taxon>
        <taxon>Salicaceae</taxon>
        <taxon>Saliceae</taxon>
        <taxon>Populus</taxon>
    </lineage>
</organism>